<protein>
    <submittedName>
        <fullName evidence="1">Uncharacterized protein</fullName>
    </submittedName>
</protein>
<evidence type="ECO:0000313" key="1">
    <source>
        <dbReference type="EMBL" id="JAE18508.1"/>
    </source>
</evidence>
<proteinExistence type="predicted"/>
<sequence length="71" mass="8139">MPQTPSLGDLLTWSTHPVHFHQLCKSYSSPALYSLLKLCIEQSLHRVYANTYSAKLIHRHAIVELANSRHK</sequence>
<dbReference type="AlphaFoldDB" id="A0A0A9GCX7"/>
<name>A0A0A9GCX7_ARUDO</name>
<reference evidence="1" key="2">
    <citation type="journal article" date="2015" name="Data Brief">
        <title>Shoot transcriptome of the giant reed, Arundo donax.</title>
        <authorList>
            <person name="Barrero R.A."/>
            <person name="Guerrero F.D."/>
            <person name="Moolhuijzen P."/>
            <person name="Goolsby J.A."/>
            <person name="Tidwell J."/>
            <person name="Bellgard S.E."/>
            <person name="Bellgard M.I."/>
        </authorList>
    </citation>
    <scope>NUCLEOTIDE SEQUENCE</scope>
    <source>
        <tissue evidence="1">Shoot tissue taken approximately 20 cm above the soil surface</tissue>
    </source>
</reference>
<dbReference type="EMBL" id="GBRH01179388">
    <property type="protein sequence ID" value="JAE18508.1"/>
    <property type="molecule type" value="Transcribed_RNA"/>
</dbReference>
<organism evidence="1">
    <name type="scientific">Arundo donax</name>
    <name type="common">Giant reed</name>
    <name type="synonym">Donax arundinaceus</name>
    <dbReference type="NCBI Taxonomy" id="35708"/>
    <lineage>
        <taxon>Eukaryota</taxon>
        <taxon>Viridiplantae</taxon>
        <taxon>Streptophyta</taxon>
        <taxon>Embryophyta</taxon>
        <taxon>Tracheophyta</taxon>
        <taxon>Spermatophyta</taxon>
        <taxon>Magnoliopsida</taxon>
        <taxon>Liliopsida</taxon>
        <taxon>Poales</taxon>
        <taxon>Poaceae</taxon>
        <taxon>PACMAD clade</taxon>
        <taxon>Arundinoideae</taxon>
        <taxon>Arundineae</taxon>
        <taxon>Arundo</taxon>
    </lineage>
</organism>
<reference evidence="1" key="1">
    <citation type="submission" date="2014-09" db="EMBL/GenBank/DDBJ databases">
        <authorList>
            <person name="Magalhaes I.L.F."/>
            <person name="Oliveira U."/>
            <person name="Santos F.R."/>
            <person name="Vidigal T.H.D.A."/>
            <person name="Brescovit A.D."/>
            <person name="Santos A.J."/>
        </authorList>
    </citation>
    <scope>NUCLEOTIDE SEQUENCE</scope>
    <source>
        <tissue evidence="1">Shoot tissue taken approximately 20 cm above the soil surface</tissue>
    </source>
</reference>
<accession>A0A0A9GCX7</accession>